<protein>
    <recommendedName>
        <fullName evidence="3">DUF4817 domain-containing protein</fullName>
    </recommendedName>
</protein>
<organism evidence="1 2">
    <name type="scientific">Ignelater luminosus</name>
    <name type="common">Cucubano</name>
    <name type="synonym">Pyrophorus luminosus</name>
    <dbReference type="NCBI Taxonomy" id="2038154"/>
    <lineage>
        <taxon>Eukaryota</taxon>
        <taxon>Metazoa</taxon>
        <taxon>Ecdysozoa</taxon>
        <taxon>Arthropoda</taxon>
        <taxon>Hexapoda</taxon>
        <taxon>Insecta</taxon>
        <taxon>Pterygota</taxon>
        <taxon>Neoptera</taxon>
        <taxon>Endopterygota</taxon>
        <taxon>Coleoptera</taxon>
        <taxon>Polyphaga</taxon>
        <taxon>Elateriformia</taxon>
        <taxon>Elateroidea</taxon>
        <taxon>Elateridae</taxon>
        <taxon>Agrypninae</taxon>
        <taxon>Pyrophorini</taxon>
        <taxon>Ignelater</taxon>
    </lineage>
</organism>
<sequence>MRDMLCVYAQENYSCLAAARRNREMYPNRVQPNRQTFNNIFSRLGDTGQFKPKSDVARPKILTVDQEDDILVRVANNPELSTRRLSAMTGASNSSVFRILKKENLRPYHFTPAISQLFEEIEDCCRRQCLQ</sequence>
<dbReference type="EMBL" id="VTPC01090545">
    <property type="protein sequence ID" value="KAF2883195.1"/>
    <property type="molecule type" value="Genomic_DNA"/>
</dbReference>
<evidence type="ECO:0000313" key="1">
    <source>
        <dbReference type="EMBL" id="KAF2883195.1"/>
    </source>
</evidence>
<accession>A0A8K0CG34</accession>
<dbReference type="PANTHER" id="PTHR47326:SF1">
    <property type="entry name" value="HTH PSQ-TYPE DOMAIN-CONTAINING PROTEIN"/>
    <property type="match status" value="1"/>
</dbReference>
<reference evidence="1" key="1">
    <citation type="submission" date="2019-08" db="EMBL/GenBank/DDBJ databases">
        <title>The genome of the North American firefly Photinus pyralis.</title>
        <authorList>
            <consortium name="Photinus pyralis genome working group"/>
            <person name="Fallon T.R."/>
            <person name="Sander Lower S.E."/>
            <person name="Weng J.-K."/>
        </authorList>
    </citation>
    <scope>NUCLEOTIDE SEQUENCE</scope>
    <source>
        <strain evidence="1">TRF0915ILg1</strain>
        <tissue evidence="1">Whole body</tissue>
    </source>
</reference>
<dbReference type="PANTHER" id="PTHR47326">
    <property type="entry name" value="TRANSPOSABLE ELEMENT TC3 TRANSPOSASE-LIKE PROTEIN"/>
    <property type="match status" value="1"/>
</dbReference>
<gene>
    <name evidence="1" type="ORF">ILUMI_22970</name>
</gene>
<name>A0A8K0CG34_IGNLU</name>
<dbReference type="OrthoDB" id="6753189at2759"/>
<dbReference type="Proteomes" id="UP000801492">
    <property type="component" value="Unassembled WGS sequence"/>
</dbReference>
<dbReference type="AlphaFoldDB" id="A0A8K0CG34"/>
<proteinExistence type="predicted"/>
<evidence type="ECO:0008006" key="3">
    <source>
        <dbReference type="Google" id="ProtNLM"/>
    </source>
</evidence>
<comment type="caution">
    <text evidence="1">The sequence shown here is derived from an EMBL/GenBank/DDBJ whole genome shotgun (WGS) entry which is preliminary data.</text>
</comment>
<evidence type="ECO:0000313" key="2">
    <source>
        <dbReference type="Proteomes" id="UP000801492"/>
    </source>
</evidence>
<keyword evidence="2" id="KW-1185">Reference proteome</keyword>